<evidence type="ECO:0000313" key="2">
    <source>
        <dbReference type="Proteomes" id="UP001241377"/>
    </source>
</evidence>
<reference evidence="1" key="1">
    <citation type="submission" date="2023-04" db="EMBL/GenBank/DDBJ databases">
        <title>Draft Genome sequencing of Naganishia species isolated from polar environments using Oxford Nanopore Technology.</title>
        <authorList>
            <person name="Leo P."/>
            <person name="Venkateswaran K."/>
        </authorList>
    </citation>
    <scope>NUCLEOTIDE SEQUENCE</scope>
    <source>
        <strain evidence="1">MNA-CCFEE 5261</strain>
    </source>
</reference>
<comment type="caution">
    <text evidence="1">The sequence shown here is derived from an EMBL/GenBank/DDBJ whole genome shotgun (WGS) entry which is preliminary data.</text>
</comment>
<evidence type="ECO:0000313" key="1">
    <source>
        <dbReference type="EMBL" id="KAJ9098424.1"/>
    </source>
</evidence>
<keyword evidence="2" id="KW-1185">Reference proteome</keyword>
<gene>
    <name evidence="1" type="ORF">QFC19_006423</name>
</gene>
<accession>A0ACC2VG96</accession>
<proteinExistence type="predicted"/>
<dbReference type="EMBL" id="JASBWR010000077">
    <property type="protein sequence ID" value="KAJ9098424.1"/>
    <property type="molecule type" value="Genomic_DNA"/>
</dbReference>
<protein>
    <submittedName>
        <fullName evidence="1">Uncharacterized protein</fullName>
    </submittedName>
</protein>
<dbReference type="Proteomes" id="UP001241377">
    <property type="component" value="Unassembled WGS sequence"/>
</dbReference>
<organism evidence="1 2">
    <name type="scientific">Naganishia cerealis</name>
    <dbReference type="NCBI Taxonomy" id="610337"/>
    <lineage>
        <taxon>Eukaryota</taxon>
        <taxon>Fungi</taxon>
        <taxon>Dikarya</taxon>
        <taxon>Basidiomycota</taxon>
        <taxon>Agaricomycotina</taxon>
        <taxon>Tremellomycetes</taxon>
        <taxon>Filobasidiales</taxon>
        <taxon>Filobasidiaceae</taxon>
        <taxon>Naganishia</taxon>
    </lineage>
</organism>
<name>A0ACC2VG96_9TREE</name>
<sequence length="582" mass="66674">MPEAASYPVIQWLRENGYWNSELVDLHKSSYGGIGVFLRPDAAEKVNLETYSVDESPEIILRVPKSNILSAKNSFLYSLLEDYEQNREKSETDLEVDSEVDLRSGMHAMVLTYIYESAAGPESPWYQYLQSIDIGNKSTSDLENVPICLWPENIKLSMRNTECDLLNMLDNRELIQFFIECVLFAKSSAALVPIPSVLKLPETHLSVDNLLSKHYEAIVYFGRHVQTVISRAFEVDDYHGLSLVPGADLFNHAFPIERDSHTIGQENVHFVSSNEVCHFCGEVECDHEENSDDESDDENSNDDNDDEKDDEEGIELDEELGVHSLEAELEQQEDEESTDMSDAEQETLPADDDLRKDLESGETCCDIVLTNPITDGELLNTYGNDLPNAYLLQRYGFANPPEYPNPNDSCLLSVQMFAYLKNYKQKLSTKEKAALENRLMWFEEVGYGAVNEIIQLEQEEHEQDCEERDGCEHNHTEFLDTWQLSLKIEYNGKPSPQTHAFLNLVKMKEREFKALIKSVELNDLTRFTTLLLSESNTNLDIINEWRHQRLKRYGESPTGDSIQEKFIRGIITQEKNILNKMI</sequence>